<name>A0AAU8MHB1_9CAUD</name>
<reference evidence="1" key="1">
    <citation type="submission" date="2024-06" db="EMBL/GenBank/DDBJ databases">
        <title>Intestivirid acquisition increases across infancy in a wild primate population.</title>
        <authorList>
            <person name="Schneider-Creas I.A."/>
            <person name="Moya I.L."/>
            <person name="Chiou K.L."/>
            <person name="Baniel A."/>
            <person name="Azanaw Haile A."/>
            <person name="Kebede F."/>
            <person name="Abebe B."/>
            <person name="Snyder-Mackler N."/>
            <person name="Varsani A."/>
        </authorList>
    </citation>
    <scope>NUCLEOTIDE SEQUENCE</scope>
    <source>
        <strain evidence="1">Int_RNL_2018_1252_VOL</strain>
    </source>
</reference>
<evidence type="ECO:0000313" key="1">
    <source>
        <dbReference type="EMBL" id="XCO00140.1"/>
    </source>
</evidence>
<sequence length="51" mass="5953">MKTSRIFPYYKTEGEQRHEVHVKKAKANRFKHPGSKSGYSLYIIAKNNNKA</sequence>
<dbReference type="EMBL" id="PP965495">
    <property type="protein sequence ID" value="XCO00140.1"/>
    <property type="molecule type" value="Genomic_DNA"/>
</dbReference>
<accession>A0AAU8MHB1</accession>
<protein>
    <submittedName>
        <fullName evidence="1">Uncharacterized protein</fullName>
    </submittedName>
</protein>
<organism evidence="1">
    <name type="scientific">Geladintestivirus 5</name>
    <dbReference type="NCBI Taxonomy" id="3233137"/>
    <lineage>
        <taxon>Viruses</taxon>
        <taxon>Duplodnaviria</taxon>
        <taxon>Heunggongvirae</taxon>
        <taxon>Uroviricota</taxon>
        <taxon>Caudoviricetes</taxon>
        <taxon>Crassvirales</taxon>
    </lineage>
</organism>
<proteinExistence type="predicted"/>